<evidence type="ECO:0000313" key="4">
    <source>
        <dbReference type="Proteomes" id="UP000237883"/>
    </source>
</evidence>
<dbReference type="KEGG" id="mdv:C5Q96_01520"/>
<reference evidence="4" key="1">
    <citation type="submission" date="2018-02" db="EMBL/GenBank/DDBJ databases">
        <authorList>
            <person name="Holder M.E."/>
            <person name="Ajami N.J."/>
            <person name="Petrosino J.F."/>
        </authorList>
    </citation>
    <scope>NUCLEOTIDE SEQUENCE [LARGE SCALE GENOMIC DNA]</scope>
    <source>
        <strain evidence="4">CCUG 47132</strain>
    </source>
</reference>
<proteinExistence type="predicted"/>
<evidence type="ECO:0000259" key="2">
    <source>
        <dbReference type="Pfam" id="PF09972"/>
    </source>
</evidence>
<dbReference type="InterPro" id="IPR018702">
    <property type="entry name" value="DUF2207"/>
</dbReference>
<organism evidence="3 4">
    <name type="scientific">Mogibacterium diversum</name>
    <dbReference type="NCBI Taxonomy" id="114527"/>
    <lineage>
        <taxon>Bacteria</taxon>
        <taxon>Bacillati</taxon>
        <taxon>Bacillota</taxon>
        <taxon>Clostridia</taxon>
        <taxon>Peptostreptococcales</taxon>
        <taxon>Anaerovoracaceae</taxon>
        <taxon>Mogibacterium</taxon>
    </lineage>
</organism>
<keyword evidence="4" id="KW-1185">Reference proteome</keyword>
<feature type="transmembrane region" description="Helical" evidence="1">
    <location>
        <begin position="386"/>
        <end position="411"/>
    </location>
</feature>
<feature type="transmembrane region" description="Helical" evidence="1">
    <location>
        <begin position="233"/>
        <end position="255"/>
    </location>
</feature>
<accession>A0A2S0L2X5</accession>
<dbReference type="OrthoDB" id="2078037at2"/>
<evidence type="ECO:0000256" key="1">
    <source>
        <dbReference type="SAM" id="Phobius"/>
    </source>
</evidence>
<dbReference type="Proteomes" id="UP000237883">
    <property type="component" value="Chromosome"/>
</dbReference>
<dbReference type="AlphaFoldDB" id="A0A2S0L2X5"/>
<dbReference type="GeneID" id="78390930"/>
<feature type="transmembrane region" description="Helical" evidence="1">
    <location>
        <begin position="455"/>
        <end position="472"/>
    </location>
</feature>
<keyword evidence="1" id="KW-0812">Transmembrane</keyword>
<protein>
    <recommendedName>
        <fullName evidence="2">DUF2207 domain-containing protein</fullName>
    </recommendedName>
</protein>
<name>A0A2S0L2X5_9FIRM</name>
<evidence type="ECO:0000313" key="3">
    <source>
        <dbReference type="EMBL" id="AVM47617.1"/>
    </source>
</evidence>
<keyword evidence="1" id="KW-0472">Membrane</keyword>
<dbReference type="EMBL" id="CP027228">
    <property type="protein sequence ID" value="AVM47617.1"/>
    <property type="molecule type" value="Genomic_DNA"/>
</dbReference>
<feature type="domain" description="DUF2207" evidence="2">
    <location>
        <begin position="46"/>
        <end position="188"/>
    </location>
</feature>
<sequence length="620" mass="70565">MTSNGKVLSNIYKYLLKILLIFAIMSVSHGLVLADSFGATKDNSYEINNYDFKAVVKKNHTYEVSKQITVNLPNNLSEISFDVPAGNYIISDVDVKGTDFSLSKNGSKYNIVINDKKQLRKGSHTFKITYIVKEFAEKNKNYDLFYLTALSPDWEVPIQNYKFTLVLPKDFPWDDLQYYAGQFGSQDVSNKMSYSIDGNTITMSGSLIPSDFGITFKAELPDGYWKDPLNNEWTIGLGGVLFIAAATLSLILWLAGGRDPKFKKKVITNPIDGISTADVAYVFNGKLSIRDIVPLIVRLGISGCLKIVEYAPKKYKLVKLNTPSIDEDRYIRAIYGELFEDVYEGRAVEMEDIGVKLKRILIDVESSVASGYNSREMRASTTISKLFRYVSIVAISLAIATIPVLVSMYTYEEEIKYGLPAGLFVLSVLILNIITMRFDLRYDMDWKHFKFSISMYSALYVSELVYVGYLVYKCNKSLMIPLLILVAGAFAAMMSCLMAARARENARLSNRMMGMRNFIEEAQPRDIAIMQQSNPEYFYEMLPYAMQFSQYEIWAQKFRGFKVTAPDWFEIVAEGRTSMASVSNGDVETLTRELYQFERTIESVYNVINRRRRFFLSSGR</sequence>
<dbReference type="Pfam" id="PF09972">
    <property type="entry name" value="DUF2207"/>
    <property type="match status" value="1"/>
</dbReference>
<keyword evidence="1" id="KW-1133">Transmembrane helix</keyword>
<gene>
    <name evidence="3" type="ORF">C5Q96_01520</name>
</gene>
<feature type="transmembrane region" description="Helical" evidence="1">
    <location>
        <begin position="478"/>
        <end position="500"/>
    </location>
</feature>
<dbReference type="RefSeq" id="WP_106056570.1">
    <property type="nucleotide sequence ID" value="NZ_CP027228.1"/>
</dbReference>
<feature type="transmembrane region" description="Helical" evidence="1">
    <location>
        <begin position="417"/>
        <end position="434"/>
    </location>
</feature>